<feature type="compositionally biased region" description="Low complexity" evidence="1">
    <location>
        <begin position="278"/>
        <end position="321"/>
    </location>
</feature>
<gene>
    <name evidence="3" type="ORF">BCR42DRAFT_237358</name>
</gene>
<feature type="domain" description="Arrestin-like N-terminal" evidence="2">
    <location>
        <begin position="26"/>
        <end position="148"/>
    </location>
</feature>
<name>A0A1X2IKT5_9FUNG</name>
<keyword evidence="4" id="KW-1185">Reference proteome</keyword>
<dbReference type="InterPro" id="IPR050357">
    <property type="entry name" value="Arrestin_domain-protein"/>
</dbReference>
<dbReference type="PANTHER" id="PTHR11188">
    <property type="entry name" value="ARRESTIN DOMAIN CONTAINING PROTEIN"/>
    <property type="match status" value="1"/>
</dbReference>
<proteinExistence type="predicted"/>
<evidence type="ECO:0000313" key="3">
    <source>
        <dbReference type="EMBL" id="ORZ17623.1"/>
    </source>
</evidence>
<dbReference type="Gene3D" id="2.60.40.640">
    <property type="match status" value="1"/>
</dbReference>
<reference evidence="3 4" key="1">
    <citation type="submission" date="2016-07" db="EMBL/GenBank/DDBJ databases">
        <title>Pervasive Adenine N6-methylation of Active Genes in Fungi.</title>
        <authorList>
            <consortium name="DOE Joint Genome Institute"/>
            <person name="Mondo S.J."/>
            <person name="Dannebaum R.O."/>
            <person name="Kuo R.C."/>
            <person name="Labutti K."/>
            <person name="Haridas S."/>
            <person name="Kuo A."/>
            <person name="Salamov A."/>
            <person name="Ahrendt S.R."/>
            <person name="Lipzen A."/>
            <person name="Sullivan W."/>
            <person name="Andreopoulos W.B."/>
            <person name="Clum A."/>
            <person name="Lindquist E."/>
            <person name="Daum C."/>
            <person name="Ramamoorthy G.K."/>
            <person name="Gryganskyi A."/>
            <person name="Culley D."/>
            <person name="Magnuson J.K."/>
            <person name="James T.Y."/>
            <person name="O'Malley M.A."/>
            <person name="Stajich J.E."/>
            <person name="Spatafora J.W."/>
            <person name="Visel A."/>
            <person name="Grigoriev I.V."/>
        </authorList>
    </citation>
    <scope>NUCLEOTIDE SEQUENCE [LARGE SCALE GENOMIC DNA]</scope>
    <source>
        <strain evidence="3 4">NRRL 1336</strain>
    </source>
</reference>
<dbReference type="PANTHER" id="PTHR11188:SF17">
    <property type="entry name" value="FI21816P1"/>
    <property type="match status" value="1"/>
</dbReference>
<protein>
    <recommendedName>
        <fullName evidence="2">Arrestin-like N-terminal domain-containing protein</fullName>
    </recommendedName>
</protein>
<evidence type="ECO:0000313" key="4">
    <source>
        <dbReference type="Proteomes" id="UP000193560"/>
    </source>
</evidence>
<dbReference type="GO" id="GO:0005737">
    <property type="term" value="C:cytoplasm"/>
    <property type="evidence" value="ECO:0007669"/>
    <property type="project" value="TreeGrafter"/>
</dbReference>
<dbReference type="Proteomes" id="UP000193560">
    <property type="component" value="Unassembled WGS sequence"/>
</dbReference>
<dbReference type="OrthoDB" id="2333384at2759"/>
<accession>A0A1X2IKT5</accession>
<sequence>MIASIKGLKHAPSNFSIEILPQYLTDNGNLVCYPGSVFEGLVKLTLVEPIVFQRLKVVFKATERVNYDAMGWEKIRNDDGRLFAVRTTLLGRHMQHSDDTSNNTVLQPGEHIFSFAIELPLVNYPPSIDHHLVGTTFTLVASIERGTGVNGHIFRSTPYLVCFRPALQTRVNKVLPSSLSSSSEHVAPLTQRIMAKLSLPSLEYNLFDTIKIPLKLTLTAANEQHFADISLQQLHISLKQTITIVHKTFTRTETTTVSHIDHRISNMLSPPTSPLSPPSGIGSSSMTSSPPPQSSSAASSSTSSSSSVSSSSSSSSSSSTPSIVYQGDLAIDSNLLPTVGYSSRYKVDYMLLVSVKTRHGPLSTKKKLFNLAIHFGTLPAGMLPNEAIQLYTEEEVINSTCLLFKPKFLKPLNDPVEFLPAYDELYRPPSYRSMAVAAANATSPPPPRPTTRPIRFVPL</sequence>
<dbReference type="STRING" id="90262.A0A1X2IKT5"/>
<organism evidence="3 4">
    <name type="scientific">Absidia repens</name>
    <dbReference type="NCBI Taxonomy" id="90262"/>
    <lineage>
        <taxon>Eukaryota</taxon>
        <taxon>Fungi</taxon>
        <taxon>Fungi incertae sedis</taxon>
        <taxon>Mucoromycota</taxon>
        <taxon>Mucoromycotina</taxon>
        <taxon>Mucoromycetes</taxon>
        <taxon>Mucorales</taxon>
        <taxon>Cunninghamellaceae</taxon>
        <taxon>Absidia</taxon>
    </lineage>
</organism>
<dbReference type="InterPro" id="IPR014752">
    <property type="entry name" value="Arrestin-like_C"/>
</dbReference>
<evidence type="ECO:0000259" key="2">
    <source>
        <dbReference type="Pfam" id="PF00339"/>
    </source>
</evidence>
<dbReference type="GO" id="GO:0015031">
    <property type="term" value="P:protein transport"/>
    <property type="evidence" value="ECO:0007669"/>
    <property type="project" value="TreeGrafter"/>
</dbReference>
<evidence type="ECO:0000256" key="1">
    <source>
        <dbReference type="SAM" id="MobiDB-lite"/>
    </source>
</evidence>
<feature type="region of interest" description="Disordered" evidence="1">
    <location>
        <begin position="261"/>
        <end position="321"/>
    </location>
</feature>
<dbReference type="InterPro" id="IPR011021">
    <property type="entry name" value="Arrestin-like_N"/>
</dbReference>
<dbReference type="Pfam" id="PF00339">
    <property type="entry name" value="Arrestin_N"/>
    <property type="match status" value="1"/>
</dbReference>
<comment type="caution">
    <text evidence="3">The sequence shown here is derived from an EMBL/GenBank/DDBJ whole genome shotgun (WGS) entry which is preliminary data.</text>
</comment>
<dbReference type="EMBL" id="MCGE01000009">
    <property type="protein sequence ID" value="ORZ17623.1"/>
    <property type="molecule type" value="Genomic_DNA"/>
</dbReference>
<dbReference type="AlphaFoldDB" id="A0A1X2IKT5"/>